<dbReference type="Proteomes" id="UP001148018">
    <property type="component" value="Unassembled WGS sequence"/>
</dbReference>
<dbReference type="AlphaFoldDB" id="A0A9Q0IJ46"/>
<accession>A0A9Q0IJ46</accession>
<evidence type="ECO:0000256" key="1">
    <source>
        <dbReference type="SAM" id="MobiDB-lite"/>
    </source>
</evidence>
<sequence>MFHEPTGEEGTWPALYLEAEAAIREEEDRIMRGRGQKDGEEENKKMTEPRRRVLERGEKADDGEEELRTQTETEERRGGATRPKTPLSFRRWHSEVLPSPKVLQRGKVGMVAGLTSMVVGFLCGAAIPLAAAAGTSLATVAGGSGVVAGLTRFLFYKVLQRVKVVVAAELTGFLVGALCGAAVPLAAAAGASLVGKAASLTAAQLVARALIGGFVGGSVGAVAGLQAASPEEGVQIALGQVGRIGVSAVGLVSLWELWLS</sequence>
<evidence type="ECO:0000313" key="3">
    <source>
        <dbReference type="EMBL" id="KAJ3600684.1"/>
    </source>
</evidence>
<comment type="caution">
    <text evidence="3">The sequence shown here is derived from an EMBL/GenBank/DDBJ whole genome shotgun (WGS) entry which is preliminary data.</text>
</comment>
<feature type="transmembrane region" description="Helical" evidence="2">
    <location>
        <begin position="237"/>
        <end position="258"/>
    </location>
</feature>
<organism evidence="3 4">
    <name type="scientific">Muraenolepis orangiensis</name>
    <name type="common">Patagonian moray cod</name>
    <dbReference type="NCBI Taxonomy" id="630683"/>
    <lineage>
        <taxon>Eukaryota</taxon>
        <taxon>Metazoa</taxon>
        <taxon>Chordata</taxon>
        <taxon>Craniata</taxon>
        <taxon>Vertebrata</taxon>
        <taxon>Euteleostomi</taxon>
        <taxon>Actinopterygii</taxon>
        <taxon>Neopterygii</taxon>
        <taxon>Teleostei</taxon>
        <taxon>Neoteleostei</taxon>
        <taxon>Acanthomorphata</taxon>
        <taxon>Zeiogadaria</taxon>
        <taxon>Gadariae</taxon>
        <taxon>Gadiformes</taxon>
        <taxon>Muraenolepidoidei</taxon>
        <taxon>Muraenolepididae</taxon>
        <taxon>Muraenolepis</taxon>
    </lineage>
</organism>
<keyword evidence="4" id="KW-1185">Reference proteome</keyword>
<keyword evidence="2" id="KW-0812">Transmembrane</keyword>
<keyword evidence="2" id="KW-1133">Transmembrane helix</keyword>
<proteinExistence type="predicted"/>
<feature type="transmembrane region" description="Helical" evidence="2">
    <location>
        <begin position="137"/>
        <end position="155"/>
    </location>
</feature>
<name>A0A9Q0IJ46_9TELE</name>
<feature type="compositionally biased region" description="Basic and acidic residues" evidence="1">
    <location>
        <begin position="24"/>
        <end position="78"/>
    </location>
</feature>
<protein>
    <submittedName>
        <fullName evidence="3">Uncharacterized protein</fullName>
    </submittedName>
</protein>
<evidence type="ECO:0000313" key="4">
    <source>
        <dbReference type="Proteomes" id="UP001148018"/>
    </source>
</evidence>
<gene>
    <name evidence="3" type="ORF">NHX12_031662</name>
</gene>
<keyword evidence="2" id="KW-0472">Membrane</keyword>
<evidence type="ECO:0000256" key="2">
    <source>
        <dbReference type="SAM" id="Phobius"/>
    </source>
</evidence>
<reference evidence="3" key="1">
    <citation type="submission" date="2022-07" db="EMBL/GenBank/DDBJ databases">
        <title>Chromosome-level genome of Muraenolepis orangiensis.</title>
        <authorList>
            <person name="Kim J."/>
        </authorList>
    </citation>
    <scope>NUCLEOTIDE SEQUENCE</scope>
    <source>
        <strain evidence="3">KU_S4_2022</strain>
        <tissue evidence="3">Muscle</tissue>
    </source>
</reference>
<feature type="transmembrane region" description="Helical" evidence="2">
    <location>
        <begin position="108"/>
        <end position="131"/>
    </location>
</feature>
<feature type="region of interest" description="Disordered" evidence="1">
    <location>
        <begin position="24"/>
        <end position="86"/>
    </location>
</feature>
<feature type="transmembrane region" description="Helical" evidence="2">
    <location>
        <begin position="167"/>
        <end position="193"/>
    </location>
</feature>
<dbReference type="EMBL" id="JANIIK010000047">
    <property type="protein sequence ID" value="KAJ3600684.1"/>
    <property type="molecule type" value="Genomic_DNA"/>
</dbReference>
<feature type="transmembrane region" description="Helical" evidence="2">
    <location>
        <begin position="205"/>
        <end position="225"/>
    </location>
</feature>